<dbReference type="PANTHER" id="PTHR12276:SF45">
    <property type="entry name" value="CLATHRIN INTERACTOR 1"/>
    <property type="match status" value="1"/>
</dbReference>
<dbReference type="GO" id="GO:0030276">
    <property type="term" value="F:clathrin binding"/>
    <property type="evidence" value="ECO:0007669"/>
    <property type="project" value="TreeGrafter"/>
</dbReference>
<dbReference type="SMART" id="SM00273">
    <property type="entry name" value="ENTH"/>
    <property type="match status" value="1"/>
</dbReference>
<proteinExistence type="predicted"/>
<accession>A0A1Y1V4B3</accession>
<dbReference type="PANTHER" id="PTHR12276">
    <property type="entry name" value="EPSIN/ENT-RELATED"/>
    <property type="match status" value="1"/>
</dbReference>
<dbReference type="PROSITE" id="PS50942">
    <property type="entry name" value="ENTH"/>
    <property type="match status" value="1"/>
</dbReference>
<keyword evidence="3" id="KW-1185">Reference proteome</keyword>
<evidence type="ECO:0000313" key="3">
    <source>
        <dbReference type="Proteomes" id="UP000193719"/>
    </source>
</evidence>
<dbReference type="InterPro" id="IPR008942">
    <property type="entry name" value="ENTH_VHS"/>
</dbReference>
<feature type="domain" description="ENTH" evidence="1">
    <location>
        <begin position="21"/>
        <end position="154"/>
    </location>
</feature>
<gene>
    <name evidence="2" type="ORF">BCR36DRAFT_299377</name>
</gene>
<sequence>MDSFKNMTYWDAVGILNKVKNVVMNYSEWEIKVRDATNNEPWGASSTLMKEIARGTYQIDSFNDIMNTIYTRLTECTDDKWRQCYKALQLLEYLIKNGSEKVVKSCHENIYVIRALQKFIYVDPNGKDQGINGIISNKIYKKFNKSFQKKKKKNSILIF</sequence>
<reference evidence="2 3" key="1">
    <citation type="submission" date="2016-08" db="EMBL/GenBank/DDBJ databases">
        <title>Genomes of anaerobic fungi encode conserved fungal cellulosomes for biomass hydrolysis.</title>
        <authorList>
            <consortium name="DOE Joint Genome Institute"/>
            <person name="Haitjema C.H."/>
            <person name="Gilmore S.P."/>
            <person name="Henske J.K."/>
            <person name="Solomon K.V."/>
            <person name="De Groot R."/>
            <person name="Kuo A."/>
            <person name="Mondo S.J."/>
            <person name="Salamov A.A."/>
            <person name="Labutti K."/>
            <person name="Zhao Z."/>
            <person name="Chiniquy J."/>
            <person name="Barry K."/>
            <person name="Brewer H.M."/>
            <person name="Purvine S.O."/>
            <person name="Wright A.T."/>
            <person name="Boxma B."/>
            <person name="Van Alen T."/>
            <person name="Hackstein J.H."/>
            <person name="Baker S.E."/>
            <person name="Grigoriev I.V."/>
            <person name="O'Malley M.A."/>
        </authorList>
    </citation>
    <scope>NUCLEOTIDE SEQUENCE [LARGE SCALE GENOMIC DNA]</scope>
    <source>
        <strain evidence="3">finn</strain>
    </source>
</reference>
<dbReference type="Proteomes" id="UP000193719">
    <property type="component" value="Unassembled WGS sequence"/>
</dbReference>
<dbReference type="GO" id="GO:0005886">
    <property type="term" value="C:plasma membrane"/>
    <property type="evidence" value="ECO:0007669"/>
    <property type="project" value="TreeGrafter"/>
</dbReference>
<protein>
    <submittedName>
        <fullName evidence="2">ENTH-domain-containing protein</fullName>
    </submittedName>
</protein>
<dbReference type="GO" id="GO:0005768">
    <property type="term" value="C:endosome"/>
    <property type="evidence" value="ECO:0007669"/>
    <property type="project" value="TreeGrafter"/>
</dbReference>
<dbReference type="GO" id="GO:0005543">
    <property type="term" value="F:phospholipid binding"/>
    <property type="evidence" value="ECO:0007669"/>
    <property type="project" value="TreeGrafter"/>
</dbReference>
<dbReference type="GO" id="GO:0030125">
    <property type="term" value="C:clathrin vesicle coat"/>
    <property type="evidence" value="ECO:0007669"/>
    <property type="project" value="TreeGrafter"/>
</dbReference>
<organism evidence="2 3">
    <name type="scientific">Piromyces finnis</name>
    <dbReference type="NCBI Taxonomy" id="1754191"/>
    <lineage>
        <taxon>Eukaryota</taxon>
        <taxon>Fungi</taxon>
        <taxon>Fungi incertae sedis</taxon>
        <taxon>Chytridiomycota</taxon>
        <taxon>Chytridiomycota incertae sedis</taxon>
        <taxon>Neocallimastigomycetes</taxon>
        <taxon>Neocallimastigales</taxon>
        <taxon>Neocallimastigaceae</taxon>
        <taxon>Piromyces</taxon>
    </lineage>
</organism>
<dbReference type="Pfam" id="PF01417">
    <property type="entry name" value="ENTH"/>
    <property type="match status" value="1"/>
</dbReference>
<dbReference type="EMBL" id="MCFH01000039">
    <property type="protein sequence ID" value="ORX45602.1"/>
    <property type="molecule type" value="Genomic_DNA"/>
</dbReference>
<evidence type="ECO:0000313" key="2">
    <source>
        <dbReference type="EMBL" id="ORX45602.1"/>
    </source>
</evidence>
<name>A0A1Y1V4B3_9FUNG</name>
<dbReference type="Gene3D" id="1.25.40.90">
    <property type="match status" value="1"/>
</dbReference>
<dbReference type="SUPFAM" id="SSF48464">
    <property type="entry name" value="ENTH/VHS domain"/>
    <property type="match status" value="1"/>
</dbReference>
<dbReference type="GO" id="GO:0006897">
    <property type="term" value="P:endocytosis"/>
    <property type="evidence" value="ECO:0007669"/>
    <property type="project" value="TreeGrafter"/>
</dbReference>
<dbReference type="STRING" id="1754191.A0A1Y1V4B3"/>
<dbReference type="OrthoDB" id="4033880at2759"/>
<dbReference type="InterPro" id="IPR013809">
    <property type="entry name" value="ENTH"/>
</dbReference>
<dbReference type="FunFam" id="1.25.40.90:FF:000006">
    <property type="entry name" value="Clathrin interactor 1"/>
    <property type="match status" value="1"/>
</dbReference>
<reference evidence="2 3" key="2">
    <citation type="submission" date="2016-08" db="EMBL/GenBank/DDBJ databases">
        <title>Pervasive Adenine N6-methylation of Active Genes in Fungi.</title>
        <authorList>
            <consortium name="DOE Joint Genome Institute"/>
            <person name="Mondo S.J."/>
            <person name="Dannebaum R.O."/>
            <person name="Kuo R.C."/>
            <person name="Labutti K."/>
            <person name="Haridas S."/>
            <person name="Kuo A."/>
            <person name="Salamov A."/>
            <person name="Ahrendt S.R."/>
            <person name="Lipzen A."/>
            <person name="Sullivan W."/>
            <person name="Andreopoulos W.B."/>
            <person name="Clum A."/>
            <person name="Lindquist E."/>
            <person name="Daum C."/>
            <person name="Ramamoorthy G.K."/>
            <person name="Gryganskyi A."/>
            <person name="Culley D."/>
            <person name="Magnuson J.K."/>
            <person name="James T.Y."/>
            <person name="O'Malley M.A."/>
            <person name="Stajich J.E."/>
            <person name="Spatafora J.W."/>
            <person name="Visel A."/>
            <person name="Grigoriev I.V."/>
        </authorList>
    </citation>
    <scope>NUCLEOTIDE SEQUENCE [LARGE SCALE GENOMIC DNA]</scope>
    <source>
        <strain evidence="3">finn</strain>
    </source>
</reference>
<dbReference type="AlphaFoldDB" id="A0A1Y1V4B3"/>
<comment type="caution">
    <text evidence="2">The sequence shown here is derived from an EMBL/GenBank/DDBJ whole genome shotgun (WGS) entry which is preliminary data.</text>
</comment>
<evidence type="ECO:0000259" key="1">
    <source>
        <dbReference type="PROSITE" id="PS50942"/>
    </source>
</evidence>